<evidence type="ECO:0000256" key="2">
    <source>
        <dbReference type="ARBA" id="ARBA00022837"/>
    </source>
</evidence>
<dbReference type="Pfam" id="PF13499">
    <property type="entry name" value="EF-hand_7"/>
    <property type="match status" value="2"/>
</dbReference>
<accession>A0A267DFG4</accession>
<evidence type="ECO:0000259" key="4">
    <source>
        <dbReference type="PROSITE" id="PS50222"/>
    </source>
</evidence>
<dbReference type="FunFam" id="1.10.238.10:FF:000001">
    <property type="entry name" value="Calmodulin 1"/>
    <property type="match status" value="1"/>
</dbReference>
<dbReference type="GO" id="GO:0005509">
    <property type="term" value="F:calcium ion binding"/>
    <property type="evidence" value="ECO:0007669"/>
    <property type="project" value="InterPro"/>
</dbReference>
<dbReference type="InterPro" id="IPR011992">
    <property type="entry name" value="EF-hand-dom_pair"/>
</dbReference>
<name>A0A267DFG4_9PLAT</name>
<organism evidence="5 6">
    <name type="scientific">Macrostomum lignano</name>
    <dbReference type="NCBI Taxonomy" id="282301"/>
    <lineage>
        <taxon>Eukaryota</taxon>
        <taxon>Metazoa</taxon>
        <taxon>Spiralia</taxon>
        <taxon>Lophotrochozoa</taxon>
        <taxon>Platyhelminthes</taxon>
        <taxon>Rhabditophora</taxon>
        <taxon>Macrostomorpha</taxon>
        <taxon>Macrostomida</taxon>
        <taxon>Macrostomidae</taxon>
        <taxon>Macrostomum</taxon>
    </lineage>
</organism>
<evidence type="ECO:0000256" key="1">
    <source>
        <dbReference type="ARBA" id="ARBA00022737"/>
    </source>
</evidence>
<feature type="non-terminal residue" evidence="5">
    <location>
        <position position="1"/>
    </location>
</feature>
<reference evidence="5 6" key="1">
    <citation type="submission" date="2017-06" db="EMBL/GenBank/DDBJ databases">
        <title>A platform for efficient transgenesis in Macrostomum lignano, a flatworm model organism for stem cell research.</title>
        <authorList>
            <person name="Berezikov E."/>
        </authorList>
    </citation>
    <scope>NUCLEOTIDE SEQUENCE [LARGE SCALE GENOMIC DNA]</scope>
    <source>
        <strain evidence="5">DV1</strain>
        <tissue evidence="5">Whole organism</tissue>
    </source>
</reference>
<dbReference type="InterPro" id="IPR018247">
    <property type="entry name" value="EF_Hand_1_Ca_BS"/>
</dbReference>
<evidence type="ECO:0000313" key="5">
    <source>
        <dbReference type="EMBL" id="PAA47457.1"/>
    </source>
</evidence>
<dbReference type="STRING" id="282301.A0A267DFG4"/>
<dbReference type="InterPro" id="IPR002048">
    <property type="entry name" value="EF_hand_dom"/>
</dbReference>
<comment type="caution">
    <text evidence="5">The sequence shown here is derived from an EMBL/GenBank/DDBJ whole genome shotgun (WGS) entry which is preliminary data.</text>
</comment>
<feature type="domain" description="EF-hand" evidence="4">
    <location>
        <begin position="257"/>
        <end position="292"/>
    </location>
</feature>
<feature type="compositionally biased region" description="Low complexity" evidence="3">
    <location>
        <begin position="117"/>
        <end position="129"/>
    </location>
</feature>
<proteinExistence type="predicted"/>
<dbReference type="OrthoDB" id="26525at2759"/>
<dbReference type="EMBL" id="NIVC01004445">
    <property type="protein sequence ID" value="PAA47457.1"/>
    <property type="molecule type" value="Genomic_DNA"/>
</dbReference>
<dbReference type="Gene3D" id="1.10.238.10">
    <property type="entry name" value="EF-hand"/>
    <property type="match status" value="2"/>
</dbReference>
<sequence>IFHQAIRLCLDHVKNNRCRRNKTKFIACYNSNIPGSFKSLLEFVTKISSSCAIMSYRQRQTPAACSTAASSSAAGQKLRQQQQQSAGSASTSSGVSSSNSSSYCDAQRPAQRDGRVATAAATSSANGNGCPASANGDDNYFSSGTMRSLQEAFNFFDIDQDGRITSGELQKVLKFLGFKTNEDEVKLMIADVDIDGNGTVEFNEFLKMMKKYYKQSSDEHSEDADMWEAFKAFDHNGDNFIDFAEIKKTMHFLGEEVTDEDVRSMIREADVDNDGRINFEEFKKMMAVMQQKASSQS</sequence>
<dbReference type="PANTHER" id="PTHR23048:SF0">
    <property type="entry name" value="CALMODULIN LIKE 3"/>
    <property type="match status" value="1"/>
</dbReference>
<dbReference type="PROSITE" id="PS50222">
    <property type="entry name" value="EF_HAND_2"/>
    <property type="match status" value="4"/>
</dbReference>
<keyword evidence="1" id="KW-0677">Repeat</keyword>
<dbReference type="Proteomes" id="UP000215902">
    <property type="component" value="Unassembled WGS sequence"/>
</dbReference>
<dbReference type="CDD" id="cd00051">
    <property type="entry name" value="EFh"/>
    <property type="match status" value="2"/>
</dbReference>
<dbReference type="SMART" id="SM00054">
    <property type="entry name" value="EFh"/>
    <property type="match status" value="4"/>
</dbReference>
<dbReference type="PANTHER" id="PTHR23048">
    <property type="entry name" value="MYOSIN LIGHT CHAIN 1, 3"/>
    <property type="match status" value="1"/>
</dbReference>
<evidence type="ECO:0000256" key="3">
    <source>
        <dbReference type="SAM" id="MobiDB-lite"/>
    </source>
</evidence>
<gene>
    <name evidence="5" type="ORF">BOX15_Mlig011521g3</name>
</gene>
<dbReference type="AlphaFoldDB" id="A0A267DFG4"/>
<dbReference type="GO" id="GO:0016460">
    <property type="term" value="C:myosin II complex"/>
    <property type="evidence" value="ECO:0007669"/>
    <property type="project" value="TreeGrafter"/>
</dbReference>
<feature type="region of interest" description="Disordered" evidence="3">
    <location>
        <begin position="76"/>
        <end position="134"/>
    </location>
</feature>
<keyword evidence="2" id="KW-0106">Calcium</keyword>
<feature type="compositionally biased region" description="Low complexity" evidence="3">
    <location>
        <begin position="76"/>
        <end position="107"/>
    </location>
</feature>
<keyword evidence="6" id="KW-1185">Reference proteome</keyword>
<feature type="domain" description="EF-hand" evidence="4">
    <location>
        <begin position="180"/>
        <end position="215"/>
    </location>
</feature>
<evidence type="ECO:0000313" key="6">
    <source>
        <dbReference type="Proteomes" id="UP000215902"/>
    </source>
</evidence>
<feature type="domain" description="EF-hand" evidence="4">
    <location>
        <begin position="144"/>
        <end position="179"/>
    </location>
</feature>
<protein>
    <recommendedName>
        <fullName evidence="4">EF-hand domain-containing protein</fullName>
    </recommendedName>
</protein>
<feature type="domain" description="EF-hand" evidence="4">
    <location>
        <begin position="221"/>
        <end position="256"/>
    </location>
</feature>
<dbReference type="PROSITE" id="PS00018">
    <property type="entry name" value="EF_HAND_1"/>
    <property type="match status" value="4"/>
</dbReference>
<dbReference type="SUPFAM" id="SSF47473">
    <property type="entry name" value="EF-hand"/>
    <property type="match status" value="1"/>
</dbReference>
<dbReference type="InterPro" id="IPR050230">
    <property type="entry name" value="CALM/Myosin/TropC-like"/>
</dbReference>